<dbReference type="EMBL" id="CP071793">
    <property type="protein sequence ID" value="QTD50327.1"/>
    <property type="molecule type" value="Genomic_DNA"/>
</dbReference>
<dbReference type="SMART" id="SM00387">
    <property type="entry name" value="HATPase_c"/>
    <property type="match status" value="1"/>
</dbReference>
<reference evidence="10" key="1">
    <citation type="submission" date="2021-03" db="EMBL/GenBank/DDBJ databases">
        <title>Acanthopleuribacteraceae sp. M133.</title>
        <authorList>
            <person name="Wang G."/>
        </authorList>
    </citation>
    <scope>NUCLEOTIDE SEQUENCE</scope>
    <source>
        <strain evidence="10">M133</strain>
    </source>
</reference>
<dbReference type="Pfam" id="PF02518">
    <property type="entry name" value="HATPase_c"/>
    <property type="match status" value="1"/>
</dbReference>
<dbReference type="NCBIfam" id="TIGR00229">
    <property type="entry name" value="sensory_box"/>
    <property type="match status" value="2"/>
</dbReference>
<dbReference type="PRINTS" id="PR00344">
    <property type="entry name" value="BCTRLSENSOR"/>
</dbReference>
<dbReference type="SMART" id="SM00086">
    <property type="entry name" value="PAC"/>
    <property type="match status" value="2"/>
</dbReference>
<organism evidence="10 11">
    <name type="scientific">Sulfidibacter corallicola</name>
    <dbReference type="NCBI Taxonomy" id="2818388"/>
    <lineage>
        <taxon>Bacteria</taxon>
        <taxon>Pseudomonadati</taxon>
        <taxon>Acidobacteriota</taxon>
        <taxon>Holophagae</taxon>
        <taxon>Acanthopleuribacterales</taxon>
        <taxon>Acanthopleuribacteraceae</taxon>
        <taxon>Sulfidibacter</taxon>
    </lineage>
</organism>
<dbReference type="PANTHER" id="PTHR43711:SF1">
    <property type="entry name" value="HISTIDINE KINASE 1"/>
    <property type="match status" value="1"/>
</dbReference>
<dbReference type="Pfam" id="PF00512">
    <property type="entry name" value="HisKA"/>
    <property type="match status" value="1"/>
</dbReference>
<dbReference type="InterPro" id="IPR036097">
    <property type="entry name" value="HisK_dim/P_sf"/>
</dbReference>
<dbReference type="SUPFAM" id="SSF55785">
    <property type="entry name" value="PYP-like sensor domain (PAS domain)"/>
    <property type="match status" value="2"/>
</dbReference>
<dbReference type="AlphaFoldDB" id="A0A8A4TLH6"/>
<evidence type="ECO:0000256" key="5">
    <source>
        <dbReference type="ARBA" id="ARBA00022777"/>
    </source>
</evidence>
<dbReference type="Gene3D" id="3.30.450.20">
    <property type="entry name" value="PAS domain"/>
    <property type="match status" value="2"/>
</dbReference>
<feature type="domain" description="PAC" evidence="9">
    <location>
        <begin position="75"/>
        <end position="123"/>
    </location>
</feature>
<keyword evidence="4" id="KW-0808">Transferase</keyword>
<dbReference type="GO" id="GO:0000155">
    <property type="term" value="F:phosphorelay sensor kinase activity"/>
    <property type="evidence" value="ECO:0007669"/>
    <property type="project" value="InterPro"/>
</dbReference>
<keyword evidence="11" id="KW-1185">Reference proteome</keyword>
<dbReference type="PROSITE" id="PS50109">
    <property type="entry name" value="HIS_KIN"/>
    <property type="match status" value="1"/>
</dbReference>
<evidence type="ECO:0000259" key="7">
    <source>
        <dbReference type="PROSITE" id="PS50109"/>
    </source>
</evidence>
<dbReference type="PROSITE" id="PS50113">
    <property type="entry name" value="PAC"/>
    <property type="match status" value="1"/>
</dbReference>
<sequence>MNGMDYRRFFTQSLEMLFIAGFDGVFKEVNPAWEGVLGFSVQELMARRIFDIVIAEDRSRTHDAFASLRESETAICLETRCQTRNGELRWLAWTVNSFGDSASVYGVARDITDQKEAHQRLERNHSLLRTLGRIQNQYIQELDAHLLFDHLLECVLSLTESEYGFIGEVLEKEDGTPYLKTHAITNIAWDDATRAFYRENAPAGLEFLNLDTLFGAVIRSGEALITNDPAHHPKSGGIPPGHPPLKAFMGAPFFVGGRFIGMAGIANRAGGYDADLLADLQPLLKTCGHLIIAFKNDLKRRSAEAEVRERNTRLVAIMDHAPYGILTMDEHGILESCNPIVLQLFGYLAEELCDASIFLLIPDLARDEPSDGTHDALKEPSLDMLVGHTLEMNGRRSDGEMLPLELGVSEMWLGGRRMYTVMLRDITERRKMENIKDELISVVSHELRTPLTSIQGAIKMLRVRGLEALVGARTDTLIDLAERNCARLSELISDMLDIDTIEREKEAFRLTSLDLQPIVEEAVGLVAPLAEQRDITVRFDEVPSSLAAWCAASRLIQVLTNLLSNAIKYSPNGATVNVRGRRIGGKARLEVVDRGEGIPVAFREHVFQKFSQAERSSVRRRGGTGLGLSICKAIMERQNGDIGFVSEERRGTTFWIELAAATTEA</sequence>
<dbReference type="InterPro" id="IPR013655">
    <property type="entry name" value="PAS_fold_3"/>
</dbReference>
<dbReference type="Pfam" id="PF13185">
    <property type="entry name" value="GAF_2"/>
    <property type="match status" value="1"/>
</dbReference>
<dbReference type="InterPro" id="IPR005467">
    <property type="entry name" value="His_kinase_dom"/>
</dbReference>
<dbReference type="InterPro" id="IPR036890">
    <property type="entry name" value="HATPase_C_sf"/>
</dbReference>
<dbReference type="CDD" id="cd00082">
    <property type="entry name" value="HisKA"/>
    <property type="match status" value="1"/>
</dbReference>
<dbReference type="PROSITE" id="PS50112">
    <property type="entry name" value="PAS"/>
    <property type="match status" value="2"/>
</dbReference>
<dbReference type="KEGG" id="scor:J3U87_32485"/>
<accession>A0A8A4TLH6</accession>
<evidence type="ECO:0000313" key="11">
    <source>
        <dbReference type="Proteomes" id="UP000663929"/>
    </source>
</evidence>
<keyword evidence="5" id="KW-0418">Kinase</keyword>
<dbReference type="Gene3D" id="3.30.450.40">
    <property type="match status" value="1"/>
</dbReference>
<evidence type="ECO:0000256" key="1">
    <source>
        <dbReference type="ARBA" id="ARBA00000085"/>
    </source>
</evidence>
<dbReference type="CDD" id="cd00130">
    <property type="entry name" value="PAS"/>
    <property type="match status" value="2"/>
</dbReference>
<dbReference type="InterPro" id="IPR035965">
    <property type="entry name" value="PAS-like_dom_sf"/>
</dbReference>
<dbReference type="Proteomes" id="UP000663929">
    <property type="component" value="Chromosome"/>
</dbReference>
<dbReference type="RefSeq" id="WP_237379957.1">
    <property type="nucleotide sequence ID" value="NZ_CP071793.1"/>
</dbReference>
<evidence type="ECO:0000259" key="9">
    <source>
        <dbReference type="PROSITE" id="PS50113"/>
    </source>
</evidence>
<dbReference type="FunFam" id="3.30.565.10:FF:000006">
    <property type="entry name" value="Sensor histidine kinase WalK"/>
    <property type="match status" value="1"/>
</dbReference>
<dbReference type="EC" id="2.7.13.3" evidence="2"/>
<dbReference type="InterPro" id="IPR003018">
    <property type="entry name" value="GAF"/>
</dbReference>
<dbReference type="InterPro" id="IPR001610">
    <property type="entry name" value="PAC"/>
</dbReference>
<dbReference type="InterPro" id="IPR050736">
    <property type="entry name" value="Sensor_HK_Regulatory"/>
</dbReference>
<dbReference type="SUPFAM" id="SSF47384">
    <property type="entry name" value="Homodimeric domain of signal transducing histidine kinase"/>
    <property type="match status" value="1"/>
</dbReference>
<evidence type="ECO:0000313" key="10">
    <source>
        <dbReference type="EMBL" id="QTD50327.1"/>
    </source>
</evidence>
<dbReference type="Gene3D" id="1.10.287.130">
    <property type="match status" value="1"/>
</dbReference>
<keyword evidence="6" id="KW-0902">Two-component regulatory system</keyword>
<dbReference type="Pfam" id="PF13426">
    <property type="entry name" value="PAS_9"/>
    <property type="match status" value="1"/>
</dbReference>
<evidence type="ECO:0000256" key="3">
    <source>
        <dbReference type="ARBA" id="ARBA00022553"/>
    </source>
</evidence>
<dbReference type="Gene3D" id="3.30.565.10">
    <property type="entry name" value="Histidine kinase-like ATPase, C-terminal domain"/>
    <property type="match status" value="1"/>
</dbReference>
<dbReference type="SMART" id="SM00388">
    <property type="entry name" value="HisKA"/>
    <property type="match status" value="1"/>
</dbReference>
<dbReference type="InterPro" id="IPR000014">
    <property type="entry name" value="PAS"/>
</dbReference>
<evidence type="ECO:0000256" key="2">
    <source>
        <dbReference type="ARBA" id="ARBA00012438"/>
    </source>
</evidence>
<dbReference type="Pfam" id="PF08447">
    <property type="entry name" value="PAS_3"/>
    <property type="match status" value="1"/>
</dbReference>
<name>A0A8A4TLH6_SULCO</name>
<gene>
    <name evidence="10" type="ORF">J3U87_32485</name>
</gene>
<dbReference type="SUPFAM" id="SSF55781">
    <property type="entry name" value="GAF domain-like"/>
    <property type="match status" value="1"/>
</dbReference>
<dbReference type="InterPro" id="IPR004358">
    <property type="entry name" value="Sig_transdc_His_kin-like_C"/>
</dbReference>
<feature type="domain" description="Histidine kinase" evidence="7">
    <location>
        <begin position="442"/>
        <end position="662"/>
    </location>
</feature>
<dbReference type="InterPro" id="IPR000700">
    <property type="entry name" value="PAS-assoc_C"/>
</dbReference>
<protein>
    <recommendedName>
        <fullName evidence="2">histidine kinase</fullName>
        <ecNumber evidence="2">2.7.13.3</ecNumber>
    </recommendedName>
</protein>
<dbReference type="InterPro" id="IPR029016">
    <property type="entry name" value="GAF-like_dom_sf"/>
</dbReference>
<dbReference type="SMART" id="SM00091">
    <property type="entry name" value="PAS"/>
    <property type="match status" value="2"/>
</dbReference>
<evidence type="ECO:0000256" key="6">
    <source>
        <dbReference type="ARBA" id="ARBA00023012"/>
    </source>
</evidence>
<dbReference type="PANTHER" id="PTHR43711">
    <property type="entry name" value="TWO-COMPONENT HISTIDINE KINASE"/>
    <property type="match status" value="1"/>
</dbReference>
<evidence type="ECO:0000259" key="8">
    <source>
        <dbReference type="PROSITE" id="PS50112"/>
    </source>
</evidence>
<proteinExistence type="predicted"/>
<dbReference type="InterPro" id="IPR003661">
    <property type="entry name" value="HisK_dim/P_dom"/>
</dbReference>
<comment type="catalytic activity">
    <reaction evidence="1">
        <text>ATP + protein L-histidine = ADP + protein N-phospho-L-histidine.</text>
        <dbReference type="EC" id="2.7.13.3"/>
    </reaction>
</comment>
<evidence type="ECO:0000256" key="4">
    <source>
        <dbReference type="ARBA" id="ARBA00022679"/>
    </source>
</evidence>
<feature type="domain" description="PAS" evidence="8">
    <location>
        <begin position="2"/>
        <end position="72"/>
    </location>
</feature>
<feature type="domain" description="PAS" evidence="8">
    <location>
        <begin position="310"/>
        <end position="352"/>
    </location>
</feature>
<keyword evidence="3" id="KW-0597">Phosphoprotein</keyword>
<dbReference type="SUPFAM" id="SSF55874">
    <property type="entry name" value="ATPase domain of HSP90 chaperone/DNA topoisomerase II/histidine kinase"/>
    <property type="match status" value="1"/>
</dbReference>
<dbReference type="InterPro" id="IPR003594">
    <property type="entry name" value="HATPase_dom"/>
</dbReference>